<feature type="domain" description="ORC1/DEAH AAA+ ATPase" evidence="1">
    <location>
        <begin position="29"/>
        <end position="142"/>
    </location>
</feature>
<dbReference type="InterPro" id="IPR052026">
    <property type="entry name" value="ExeA_AAA_ATPase_DNA-bind"/>
</dbReference>
<reference evidence="2 3" key="1">
    <citation type="journal article" date="2011" name="J. Bacteriol.">
        <title>Complete genome sequence and updated annotation of Desulfovibrio alaskensis G20.</title>
        <authorList>
            <person name="Hauser L.J."/>
            <person name="Land M.L."/>
            <person name="Brown S.D."/>
            <person name="Larimer F."/>
            <person name="Keller K.L."/>
            <person name="Rapp-Giles B.J."/>
            <person name="Price M.N."/>
            <person name="Lin M."/>
            <person name="Bruce D.C."/>
            <person name="Detter J.C."/>
            <person name="Tapia R."/>
            <person name="Han C.S."/>
            <person name="Goodwin L.A."/>
            <person name="Cheng J.F."/>
            <person name="Pitluck S."/>
            <person name="Copeland A."/>
            <person name="Lucas S."/>
            <person name="Nolan M."/>
            <person name="Lapidus A.L."/>
            <person name="Palumbo A.V."/>
            <person name="Wall J.D."/>
        </authorList>
    </citation>
    <scope>NUCLEOTIDE SEQUENCE [LARGE SCALE GENOMIC DNA]</scope>
    <source>
        <strain evidence="3">ATCC BAA 1058 / DSM 17464 / G20</strain>
    </source>
</reference>
<dbReference type="PANTHER" id="PTHR35894">
    <property type="entry name" value="GENERAL SECRETION PATHWAY PROTEIN A-RELATED"/>
    <property type="match status" value="1"/>
</dbReference>
<sequence length="234" mass="26421">MRRDVFIETRNVMDFRQKVRALEDFSGEPGFALVFGQAGRGKTETARHYHAMNGGIFLRVMQGWSQCAFLQELCFQVCGLRPRSSATCKAKIIEALDSMPQTLFVDEADRLHVDRVEDLRDVFDLTSSTVVLIGEQELRGLLSTRRRIWSRVKQVVEFGPVAEEDVAILGDEAAGLDIAPEACSQIVRLADGDFRLVWSFIHQLELTAKTHGIQQINTELVARVSKLVASWRQQ</sequence>
<dbReference type="Proteomes" id="UP000002710">
    <property type="component" value="Chromosome"/>
</dbReference>
<protein>
    <recommendedName>
        <fullName evidence="1">ORC1/DEAH AAA+ ATPase domain-containing protein</fullName>
    </recommendedName>
</protein>
<dbReference type="PANTHER" id="PTHR35894:SF5">
    <property type="entry name" value="MU-LIKE PROPHAGE FLUMU DNA TRANSPOSITION PROTEIN B"/>
    <property type="match status" value="1"/>
</dbReference>
<dbReference type="eggNOG" id="COG2842">
    <property type="taxonomic scope" value="Bacteria"/>
</dbReference>
<dbReference type="KEGG" id="dde:Dde_3351"/>
<dbReference type="STRING" id="207559.Dde_3351"/>
<proteinExistence type="predicted"/>
<dbReference type="DNASU" id="3758328"/>
<keyword evidence="3" id="KW-1185">Reference proteome</keyword>
<evidence type="ECO:0000259" key="1">
    <source>
        <dbReference type="Pfam" id="PF13401"/>
    </source>
</evidence>
<dbReference type="RefSeq" id="WP_011369071.1">
    <property type="nucleotide sequence ID" value="NC_007519.1"/>
</dbReference>
<evidence type="ECO:0000313" key="2">
    <source>
        <dbReference type="EMBL" id="ABB40145.1"/>
    </source>
</evidence>
<dbReference type="Pfam" id="PF13401">
    <property type="entry name" value="AAA_22"/>
    <property type="match status" value="1"/>
</dbReference>
<evidence type="ECO:0000313" key="3">
    <source>
        <dbReference type="Proteomes" id="UP000002710"/>
    </source>
</evidence>
<gene>
    <name evidence="2" type="ordered locus">Dde_3351</name>
</gene>
<dbReference type="EMBL" id="CP000112">
    <property type="protein sequence ID" value="ABB40145.1"/>
    <property type="molecule type" value="Genomic_DNA"/>
</dbReference>
<dbReference type="HOGENOM" id="CLU_099028_0_0_7"/>
<dbReference type="SUPFAM" id="SSF52540">
    <property type="entry name" value="P-loop containing nucleoside triphosphate hydrolases"/>
    <property type="match status" value="1"/>
</dbReference>
<name>Q30W01_OLEA2</name>
<organism evidence="2 3">
    <name type="scientific">Oleidesulfovibrio alaskensis (strain ATCC BAA-1058 / DSM 17464 / G20)</name>
    <name type="common">Desulfovibrio alaskensis</name>
    <dbReference type="NCBI Taxonomy" id="207559"/>
    <lineage>
        <taxon>Bacteria</taxon>
        <taxon>Pseudomonadati</taxon>
        <taxon>Thermodesulfobacteriota</taxon>
        <taxon>Desulfovibrionia</taxon>
        <taxon>Desulfovibrionales</taxon>
        <taxon>Desulfovibrionaceae</taxon>
        <taxon>Oleidesulfovibrio</taxon>
    </lineage>
</organism>
<dbReference type="Gene3D" id="3.40.50.300">
    <property type="entry name" value="P-loop containing nucleotide triphosphate hydrolases"/>
    <property type="match status" value="1"/>
</dbReference>
<accession>Q30W01</accession>
<dbReference type="GO" id="GO:0016887">
    <property type="term" value="F:ATP hydrolysis activity"/>
    <property type="evidence" value="ECO:0007669"/>
    <property type="project" value="InterPro"/>
</dbReference>
<dbReference type="InterPro" id="IPR049945">
    <property type="entry name" value="AAA_22"/>
</dbReference>
<dbReference type="AlphaFoldDB" id="Q30W01"/>
<dbReference type="InterPro" id="IPR027417">
    <property type="entry name" value="P-loop_NTPase"/>
</dbReference>